<dbReference type="SUPFAM" id="SSF50199">
    <property type="entry name" value="Staphylococcal nuclease"/>
    <property type="match status" value="1"/>
</dbReference>
<dbReference type="InterPro" id="IPR035437">
    <property type="entry name" value="SNase_OB-fold_sf"/>
</dbReference>
<proteinExistence type="predicted"/>
<keyword evidence="2" id="KW-0614">Plasmid</keyword>
<gene>
    <name evidence="2" type="ORF">pC5.7b_268</name>
</gene>
<dbReference type="EMBL" id="MK318968">
    <property type="protein sequence ID" value="QCL09135.1"/>
    <property type="molecule type" value="Genomic_DNA"/>
</dbReference>
<geneLocation type="plasmid" evidence="2">
    <name>pC5.7b</name>
</geneLocation>
<reference evidence="2" key="1">
    <citation type="submission" date="2018-12" db="EMBL/GenBank/DDBJ databases">
        <title>Three Rhizobium rhizogenes strains isolated from the same crown gall tumor carry diverse plasmids.</title>
        <authorList>
            <person name="Pulawska J."/>
            <person name="Kuzmanovic N."/>
        </authorList>
    </citation>
    <scope>NUCLEOTIDE SEQUENCE</scope>
    <source>
        <strain evidence="2">C5.7</strain>
        <plasmid evidence="2">pC5.7b</plasmid>
    </source>
</reference>
<evidence type="ECO:0000256" key="1">
    <source>
        <dbReference type="SAM" id="SignalP"/>
    </source>
</evidence>
<sequence length="155" mass="17041">MGRAFSYLAVAAFAALIPIAIAAPADAGARSATIQFSVHATYCENSACEPVTLQIAGGDGFVIYRWGNHREPARIANIDAPDGRAQCARERERALLAADRLGQLLNGSTFTMARVGTDRRGNSLSFVSVDRRDLGDKLIRERLVWPWEPRHRSWC</sequence>
<dbReference type="RefSeq" id="WP_200985083.1">
    <property type="nucleotide sequence ID" value="NZ_MK318968.1"/>
</dbReference>
<accession>A0A7S4ZSD6</accession>
<keyword evidence="1" id="KW-0732">Signal</keyword>
<evidence type="ECO:0000313" key="2">
    <source>
        <dbReference type="EMBL" id="QCL09135.1"/>
    </source>
</evidence>
<feature type="chain" id="PRO_5031429990" evidence="1">
    <location>
        <begin position="23"/>
        <end position="155"/>
    </location>
</feature>
<dbReference type="AlphaFoldDB" id="A0A7S4ZSD6"/>
<feature type="signal peptide" evidence="1">
    <location>
        <begin position="1"/>
        <end position="22"/>
    </location>
</feature>
<organism evidence="2">
    <name type="scientific">Rhizobium rhizogenes</name>
    <name type="common">Agrobacterium rhizogenes</name>
    <dbReference type="NCBI Taxonomy" id="359"/>
    <lineage>
        <taxon>Bacteria</taxon>
        <taxon>Pseudomonadati</taxon>
        <taxon>Pseudomonadota</taxon>
        <taxon>Alphaproteobacteria</taxon>
        <taxon>Hyphomicrobiales</taxon>
        <taxon>Rhizobiaceae</taxon>
        <taxon>Rhizobium/Agrobacterium group</taxon>
        <taxon>Rhizobium</taxon>
    </lineage>
</organism>
<name>A0A7S4ZSD6_RHIRH</name>
<dbReference type="Gene3D" id="2.40.50.90">
    <property type="match status" value="1"/>
</dbReference>
<protein>
    <submittedName>
        <fullName evidence="2">Putative nuclease</fullName>
    </submittedName>
</protein>